<dbReference type="PANTHER" id="PTHR31579">
    <property type="entry name" value="OS03G0796600 PROTEIN"/>
    <property type="match status" value="1"/>
</dbReference>
<organism evidence="1">
    <name type="scientific">Opuntia streptacantha</name>
    <name type="common">Prickly pear cactus</name>
    <name type="synonym">Opuntia cardona</name>
    <dbReference type="NCBI Taxonomy" id="393608"/>
    <lineage>
        <taxon>Eukaryota</taxon>
        <taxon>Viridiplantae</taxon>
        <taxon>Streptophyta</taxon>
        <taxon>Embryophyta</taxon>
        <taxon>Tracheophyta</taxon>
        <taxon>Spermatophyta</taxon>
        <taxon>Magnoliopsida</taxon>
        <taxon>eudicotyledons</taxon>
        <taxon>Gunneridae</taxon>
        <taxon>Pentapetalae</taxon>
        <taxon>Caryophyllales</taxon>
        <taxon>Cactineae</taxon>
        <taxon>Cactaceae</taxon>
        <taxon>Opuntioideae</taxon>
        <taxon>Opuntia</taxon>
    </lineage>
</organism>
<dbReference type="InterPro" id="IPR006502">
    <property type="entry name" value="PDDEXK-like"/>
</dbReference>
<reference evidence="1" key="2">
    <citation type="submission" date="2020-07" db="EMBL/GenBank/DDBJ databases">
        <authorList>
            <person name="Vera ALvarez R."/>
            <person name="Arias-Moreno D.M."/>
            <person name="Jimenez-Jacinto V."/>
            <person name="Jimenez-Bremont J.F."/>
            <person name="Swaminathan K."/>
            <person name="Moose S.P."/>
            <person name="Guerrero-Gonzalez M.L."/>
            <person name="Marino-Ramirez L."/>
            <person name="Landsman D."/>
            <person name="Rodriguez-Kessler M."/>
            <person name="Delgado-Sanchez P."/>
        </authorList>
    </citation>
    <scope>NUCLEOTIDE SEQUENCE</scope>
    <source>
        <tissue evidence="1">Cladode</tissue>
    </source>
</reference>
<dbReference type="AlphaFoldDB" id="A0A7C9AT51"/>
<protein>
    <submittedName>
        <fullName evidence="1">Uncharacterized protein</fullName>
    </submittedName>
</protein>
<evidence type="ECO:0000313" key="1">
    <source>
        <dbReference type="EMBL" id="MBA4676158.1"/>
    </source>
</evidence>
<dbReference type="PANTHER" id="PTHR31579:SF39">
    <property type="entry name" value="OS01G0973600 PROTEIN"/>
    <property type="match status" value="1"/>
</dbReference>
<dbReference type="EMBL" id="GISG01270214">
    <property type="protein sequence ID" value="MBA4676158.1"/>
    <property type="molecule type" value="Transcribed_RNA"/>
</dbReference>
<accession>A0A7C9AT51</accession>
<dbReference type="Pfam" id="PF04720">
    <property type="entry name" value="PDDEXK_6"/>
    <property type="match status" value="1"/>
</dbReference>
<sequence>MDCGVYSPVGDIWKRAASGGGVGGVAPHFSHDSEHDLAAMVSDFLENGSGGADTWCSSDSDSGFSDLVHLADKISFFKRSVDQYESDLLSVVHSLLLSVADTDPQFVKPGLCNGSCIRFSLVKLLRSSGYDAAVCSSKWQGYNKVPGGISHTQSSFIIEHMLRASRGS</sequence>
<name>A0A7C9AT51_OPUST</name>
<reference evidence="1" key="1">
    <citation type="journal article" date="2013" name="J. Plant Res.">
        <title>Effect of fungi and light on seed germination of three Opuntia species from semiarid lands of central Mexico.</title>
        <authorList>
            <person name="Delgado-Sanchez P."/>
            <person name="Jimenez-Bremont J.F."/>
            <person name="Guerrero-Gonzalez Mde L."/>
            <person name="Flores J."/>
        </authorList>
    </citation>
    <scope>NUCLEOTIDE SEQUENCE</scope>
    <source>
        <tissue evidence="1">Cladode</tissue>
    </source>
</reference>
<proteinExistence type="predicted"/>